<dbReference type="GO" id="GO:0005829">
    <property type="term" value="C:cytosol"/>
    <property type="evidence" value="ECO:0007669"/>
    <property type="project" value="TreeGrafter"/>
</dbReference>
<dbReference type="InterPro" id="IPR027417">
    <property type="entry name" value="P-loop_NTPase"/>
</dbReference>
<evidence type="ECO:0000313" key="7">
    <source>
        <dbReference type="Proteomes" id="UP000265618"/>
    </source>
</evidence>
<dbReference type="EMBL" id="BDIP01000521">
    <property type="protein sequence ID" value="GIQ81872.1"/>
    <property type="molecule type" value="Genomic_DNA"/>
</dbReference>
<dbReference type="GO" id="GO:0003724">
    <property type="term" value="F:RNA helicase activity"/>
    <property type="evidence" value="ECO:0007669"/>
    <property type="project" value="TreeGrafter"/>
</dbReference>
<keyword evidence="1" id="KW-0547">Nucleotide-binding</keyword>
<reference evidence="6 7" key="1">
    <citation type="journal article" date="2018" name="PLoS ONE">
        <title>The draft genome of Kipferlia bialata reveals reductive genome evolution in fornicate parasites.</title>
        <authorList>
            <person name="Tanifuji G."/>
            <person name="Takabayashi S."/>
            <person name="Kume K."/>
            <person name="Takagi M."/>
            <person name="Nakayama T."/>
            <person name="Kamikawa R."/>
            <person name="Inagaki Y."/>
            <person name="Hashimoto T."/>
        </authorList>
    </citation>
    <scope>NUCLEOTIDE SEQUENCE [LARGE SCALE GENOMIC DNA]</scope>
    <source>
        <strain evidence="6">NY0173</strain>
    </source>
</reference>
<dbReference type="PANTHER" id="PTHR47959">
    <property type="entry name" value="ATP-DEPENDENT RNA HELICASE RHLE-RELATED"/>
    <property type="match status" value="1"/>
</dbReference>
<dbReference type="PANTHER" id="PTHR47959:SF1">
    <property type="entry name" value="ATP-DEPENDENT RNA HELICASE DBPA"/>
    <property type="match status" value="1"/>
</dbReference>
<name>A0A9K3CS51_9EUKA</name>
<feature type="compositionally biased region" description="Basic and acidic residues" evidence="5">
    <location>
        <begin position="129"/>
        <end position="141"/>
    </location>
</feature>
<feature type="compositionally biased region" description="Basic residues" evidence="5">
    <location>
        <begin position="224"/>
        <end position="234"/>
    </location>
</feature>
<evidence type="ECO:0000256" key="4">
    <source>
        <dbReference type="ARBA" id="ARBA00022840"/>
    </source>
</evidence>
<protein>
    <recommendedName>
        <fullName evidence="8">Helicase C-terminal domain-containing protein</fullName>
    </recommendedName>
</protein>
<evidence type="ECO:0000256" key="5">
    <source>
        <dbReference type="SAM" id="MobiDB-lite"/>
    </source>
</evidence>
<keyword evidence="3" id="KW-0347">Helicase</keyword>
<accession>A0A9K3CS51</accession>
<organism evidence="6 7">
    <name type="scientific">Kipferlia bialata</name>
    <dbReference type="NCBI Taxonomy" id="797122"/>
    <lineage>
        <taxon>Eukaryota</taxon>
        <taxon>Metamonada</taxon>
        <taxon>Carpediemonas-like organisms</taxon>
        <taxon>Kipferlia</taxon>
    </lineage>
</organism>
<gene>
    <name evidence="6" type="ORF">KIPB_002907</name>
</gene>
<dbReference type="GO" id="GO:0016787">
    <property type="term" value="F:hydrolase activity"/>
    <property type="evidence" value="ECO:0007669"/>
    <property type="project" value="UniProtKB-KW"/>
</dbReference>
<evidence type="ECO:0000256" key="2">
    <source>
        <dbReference type="ARBA" id="ARBA00022801"/>
    </source>
</evidence>
<feature type="non-terminal residue" evidence="6">
    <location>
        <position position="1"/>
    </location>
</feature>
<dbReference type="Proteomes" id="UP000265618">
    <property type="component" value="Unassembled WGS sequence"/>
</dbReference>
<feature type="region of interest" description="Disordered" evidence="5">
    <location>
        <begin position="129"/>
        <end position="249"/>
    </location>
</feature>
<keyword evidence="4" id="KW-0067">ATP-binding</keyword>
<evidence type="ECO:0000313" key="6">
    <source>
        <dbReference type="EMBL" id="GIQ81872.1"/>
    </source>
</evidence>
<keyword evidence="7" id="KW-1185">Reference proteome</keyword>
<keyword evidence="2" id="KW-0378">Hydrolase</keyword>
<evidence type="ECO:0000256" key="3">
    <source>
        <dbReference type="ARBA" id="ARBA00022806"/>
    </source>
</evidence>
<sequence>EEHVHRAGRTARKGMSGVDVMLVSESDRTNAKRILKEVKGDVTMRTIPDTVIEDIKGKVSSVRAVVMARLRHEKIDAEMERTEAAISRAQTIADHKEEIFSRPKRTWFQSESEKNSLKDLSRAIVSGRLTEDTADKKRSEMQEPGAKRKGLKKGSKRMTEGEKAVAWAKRESRRGKRELDHMASIGEALPSAQYATLSKETKKAKKPKKEKTEKQLLRDAVRDRLKKNSQKARKGTGTFKSSARYKRRS</sequence>
<dbReference type="Gene3D" id="3.40.50.300">
    <property type="entry name" value="P-loop containing nucleotide triphosphate hydrolases"/>
    <property type="match status" value="1"/>
</dbReference>
<feature type="compositionally biased region" description="Basic residues" evidence="5">
    <location>
        <begin position="147"/>
        <end position="156"/>
    </location>
</feature>
<dbReference type="InterPro" id="IPR050079">
    <property type="entry name" value="DEAD_box_RNA_helicase"/>
</dbReference>
<comment type="caution">
    <text evidence="6">The sequence shown here is derived from an EMBL/GenBank/DDBJ whole genome shotgun (WGS) entry which is preliminary data.</text>
</comment>
<evidence type="ECO:0000256" key="1">
    <source>
        <dbReference type="ARBA" id="ARBA00022741"/>
    </source>
</evidence>
<evidence type="ECO:0008006" key="8">
    <source>
        <dbReference type="Google" id="ProtNLM"/>
    </source>
</evidence>
<feature type="compositionally biased region" description="Basic and acidic residues" evidence="5">
    <location>
        <begin position="210"/>
        <end position="223"/>
    </location>
</feature>
<dbReference type="AlphaFoldDB" id="A0A9K3CS51"/>
<dbReference type="GO" id="GO:0005524">
    <property type="term" value="F:ATP binding"/>
    <property type="evidence" value="ECO:0007669"/>
    <property type="project" value="UniProtKB-KW"/>
</dbReference>
<dbReference type="SUPFAM" id="SSF52540">
    <property type="entry name" value="P-loop containing nucleoside triphosphate hydrolases"/>
    <property type="match status" value="1"/>
</dbReference>
<dbReference type="OrthoDB" id="787115at2759"/>
<proteinExistence type="predicted"/>